<name>A0A024T8J3_9STRA</name>
<reference evidence="1" key="1">
    <citation type="submission" date="2013-12" db="EMBL/GenBank/DDBJ databases">
        <title>The Genome Sequence of Aphanomyces invadans NJM9701.</title>
        <authorList>
            <consortium name="The Broad Institute Genomics Platform"/>
            <person name="Russ C."/>
            <person name="Tyler B."/>
            <person name="van West P."/>
            <person name="Dieguez-Uribeondo J."/>
            <person name="Young S.K."/>
            <person name="Zeng Q."/>
            <person name="Gargeya S."/>
            <person name="Fitzgerald M."/>
            <person name="Abouelleil A."/>
            <person name="Alvarado L."/>
            <person name="Chapman S.B."/>
            <person name="Gainer-Dewar J."/>
            <person name="Goldberg J."/>
            <person name="Griggs A."/>
            <person name="Gujja S."/>
            <person name="Hansen M."/>
            <person name="Howarth C."/>
            <person name="Imamovic A."/>
            <person name="Ireland A."/>
            <person name="Larimer J."/>
            <person name="McCowan C."/>
            <person name="Murphy C."/>
            <person name="Pearson M."/>
            <person name="Poon T.W."/>
            <person name="Priest M."/>
            <person name="Roberts A."/>
            <person name="Saif S."/>
            <person name="Shea T."/>
            <person name="Sykes S."/>
            <person name="Wortman J."/>
            <person name="Nusbaum C."/>
            <person name="Birren B."/>
        </authorList>
    </citation>
    <scope>NUCLEOTIDE SEQUENCE [LARGE SCALE GENOMIC DNA]</scope>
    <source>
        <strain evidence="1">NJM9701</strain>
    </source>
</reference>
<evidence type="ECO:0000313" key="1">
    <source>
        <dbReference type="EMBL" id="ETV89891.1"/>
    </source>
</evidence>
<feature type="non-terminal residue" evidence="1">
    <location>
        <position position="1"/>
    </location>
</feature>
<sequence>SNVTGGVFPRFHCTHRHGSAITRLALHVHGVEPTPLTFRLLSPLAFSTLSSLSRRASRYPRQPSTHFMTSGVAHYMPYLSSTRPCRRLRPSGSAGLAARRCIKS</sequence>
<dbReference type="EMBL" id="KI914227">
    <property type="protein sequence ID" value="ETV89891.1"/>
    <property type="molecule type" value="Genomic_DNA"/>
</dbReference>
<protein>
    <submittedName>
        <fullName evidence="1">Uncharacterized protein</fullName>
    </submittedName>
</protein>
<proteinExistence type="predicted"/>
<dbReference type="GeneID" id="20092317"/>
<organism evidence="1">
    <name type="scientific">Aphanomyces invadans</name>
    <dbReference type="NCBI Taxonomy" id="157072"/>
    <lineage>
        <taxon>Eukaryota</taxon>
        <taxon>Sar</taxon>
        <taxon>Stramenopiles</taxon>
        <taxon>Oomycota</taxon>
        <taxon>Saprolegniomycetes</taxon>
        <taxon>Saprolegniales</taxon>
        <taxon>Verrucalvaceae</taxon>
        <taxon>Aphanomyces</taxon>
    </lineage>
</organism>
<dbReference type="RefSeq" id="XP_008881477.1">
    <property type="nucleotide sequence ID" value="XM_008883255.1"/>
</dbReference>
<dbReference type="VEuPathDB" id="FungiDB:H310_15267"/>
<dbReference type="AlphaFoldDB" id="A0A024T8J3"/>
<gene>
    <name evidence="1" type="ORF">H310_15267</name>
</gene>
<accession>A0A024T8J3</accession>